<dbReference type="AlphaFoldDB" id="A0A2Z6RI10"/>
<evidence type="ECO:0000313" key="2">
    <source>
        <dbReference type="EMBL" id="GBC02256.1"/>
    </source>
</evidence>
<reference evidence="2 4" key="1">
    <citation type="submission" date="2017-11" db="EMBL/GenBank/DDBJ databases">
        <title>The genome of Rhizophagus clarus HR1 reveals common genetic basis of auxotrophy among arbuscular mycorrhizal fungi.</title>
        <authorList>
            <person name="Kobayashi Y."/>
        </authorList>
    </citation>
    <scope>NUCLEOTIDE SEQUENCE [LARGE SCALE GENOMIC DNA]</scope>
    <source>
        <strain evidence="2 4">HR1</strain>
    </source>
</reference>
<dbReference type="EMBL" id="BEXD01003818">
    <property type="protein sequence ID" value="GBC02256.1"/>
    <property type="molecule type" value="Genomic_DNA"/>
</dbReference>
<accession>A0A2Z6RI10</accession>
<organism evidence="2 4">
    <name type="scientific">Rhizophagus clarus</name>
    <dbReference type="NCBI Taxonomy" id="94130"/>
    <lineage>
        <taxon>Eukaryota</taxon>
        <taxon>Fungi</taxon>
        <taxon>Fungi incertae sedis</taxon>
        <taxon>Mucoromycota</taxon>
        <taxon>Glomeromycotina</taxon>
        <taxon>Glomeromycetes</taxon>
        <taxon>Glomerales</taxon>
        <taxon>Glomeraceae</taxon>
        <taxon>Rhizophagus</taxon>
    </lineage>
</organism>
<evidence type="ECO:0000313" key="3">
    <source>
        <dbReference type="EMBL" id="GES77345.1"/>
    </source>
</evidence>
<feature type="region of interest" description="Disordered" evidence="1">
    <location>
        <begin position="11"/>
        <end position="112"/>
    </location>
</feature>
<evidence type="ECO:0000313" key="4">
    <source>
        <dbReference type="Proteomes" id="UP000247702"/>
    </source>
</evidence>
<feature type="compositionally biased region" description="Polar residues" evidence="1">
    <location>
        <begin position="28"/>
        <end position="44"/>
    </location>
</feature>
<feature type="compositionally biased region" description="Polar residues" evidence="1">
    <location>
        <begin position="101"/>
        <end position="112"/>
    </location>
</feature>
<dbReference type="Proteomes" id="UP000247702">
    <property type="component" value="Unassembled WGS sequence"/>
</dbReference>
<proteinExistence type="predicted"/>
<dbReference type="EMBL" id="BLAL01000030">
    <property type="protein sequence ID" value="GES77345.1"/>
    <property type="molecule type" value="Genomic_DNA"/>
</dbReference>
<evidence type="ECO:0000256" key="1">
    <source>
        <dbReference type="SAM" id="MobiDB-lite"/>
    </source>
</evidence>
<name>A0A2Z6RI10_9GLOM</name>
<sequence length="169" mass="19322">MDSEFCRALEIASKQTPDMENLGDPMHQSDTSMNFDVPDTNSVGSLDDVDDELLATPPHNITPIPVTPLTKSQKWSAKKKARKKKKKALQLQSPSGLDKQTVPTFSAESSEYTPSKPFARFYTTFNSYRQWKEVKTERDKQLLKKWKCYHHWIYSSRSRTSTIIGSCSL</sequence>
<keyword evidence="4" id="KW-1185">Reference proteome</keyword>
<dbReference type="Proteomes" id="UP000615446">
    <property type="component" value="Unassembled WGS sequence"/>
</dbReference>
<protein>
    <submittedName>
        <fullName evidence="2">Uncharacterized protein</fullName>
    </submittedName>
</protein>
<gene>
    <name evidence="3" type="ORF">RCL2_000472600</name>
    <name evidence="2" type="ORF">RclHR1_04520009</name>
</gene>
<comment type="caution">
    <text evidence="2">The sequence shown here is derived from an EMBL/GenBank/DDBJ whole genome shotgun (WGS) entry which is preliminary data.</text>
</comment>
<feature type="compositionally biased region" description="Basic residues" evidence="1">
    <location>
        <begin position="76"/>
        <end position="88"/>
    </location>
</feature>
<reference evidence="3" key="2">
    <citation type="submission" date="2019-10" db="EMBL/GenBank/DDBJ databases">
        <title>Conservation and host-specific expression of non-tandemly repeated heterogenous ribosome RNA gene in arbuscular mycorrhizal fungi.</title>
        <authorList>
            <person name="Maeda T."/>
            <person name="Kobayashi Y."/>
            <person name="Nakagawa T."/>
            <person name="Ezawa T."/>
            <person name="Yamaguchi K."/>
            <person name="Bino T."/>
            <person name="Nishimoto Y."/>
            <person name="Shigenobu S."/>
            <person name="Kawaguchi M."/>
        </authorList>
    </citation>
    <scope>NUCLEOTIDE SEQUENCE</scope>
    <source>
        <strain evidence="3">HR1</strain>
    </source>
</reference>